<dbReference type="InterPro" id="IPR011089">
    <property type="entry name" value="GmrSD_C"/>
</dbReference>
<organism evidence="2">
    <name type="scientific">freshwater metagenome</name>
    <dbReference type="NCBI Taxonomy" id="449393"/>
    <lineage>
        <taxon>unclassified sequences</taxon>
        <taxon>metagenomes</taxon>
        <taxon>ecological metagenomes</taxon>
    </lineage>
</organism>
<evidence type="ECO:0000259" key="1">
    <source>
        <dbReference type="Pfam" id="PF07510"/>
    </source>
</evidence>
<dbReference type="PANTHER" id="PTHR24094:SF15">
    <property type="entry name" value="AMP-DEPENDENT SYNTHETASE_LIGASE DOMAIN-CONTAINING PROTEIN-RELATED"/>
    <property type="match status" value="1"/>
</dbReference>
<protein>
    <submittedName>
        <fullName evidence="2">Unannotated protein</fullName>
    </submittedName>
</protein>
<feature type="domain" description="GmrSD restriction endonucleases C-terminal" evidence="1">
    <location>
        <begin position="95"/>
        <end position="198"/>
    </location>
</feature>
<dbReference type="PANTHER" id="PTHR24094">
    <property type="entry name" value="SECRETED PROTEIN"/>
    <property type="match status" value="1"/>
</dbReference>
<dbReference type="EMBL" id="CAEZWR010000084">
    <property type="protein sequence ID" value="CAB4665753.1"/>
    <property type="molecule type" value="Genomic_DNA"/>
</dbReference>
<sequence>MLYRERMHRGSAVAIGLAGLLMTCGVVAASPASSATQNAQTLLTSLPVSPEHIGGYDRSLFKHWIRQHGCTTRQIVLIREAIGGRLNDCTMVNARWYSAYDGLTTTNARTFDIDHEVPLKEAWDSGAWRWTPDRRTAFANDLGYVNSLIAVSASSNRSKSDQDPAEWLPTNTADTCRYVKAWIGVKYRWRLAVDSVEKSSILQLLRGCPQKMEVPDLASA</sequence>
<evidence type="ECO:0000313" key="2">
    <source>
        <dbReference type="EMBL" id="CAB4665753.1"/>
    </source>
</evidence>
<dbReference type="Pfam" id="PF07510">
    <property type="entry name" value="GmrSD_C"/>
    <property type="match status" value="1"/>
</dbReference>
<proteinExistence type="predicted"/>
<dbReference type="AlphaFoldDB" id="A0A6J6LZJ6"/>
<name>A0A6J6LZJ6_9ZZZZ</name>
<reference evidence="2" key="1">
    <citation type="submission" date="2020-05" db="EMBL/GenBank/DDBJ databases">
        <authorList>
            <person name="Chiriac C."/>
            <person name="Salcher M."/>
            <person name="Ghai R."/>
            <person name="Kavagutti S V."/>
        </authorList>
    </citation>
    <scope>NUCLEOTIDE SEQUENCE</scope>
</reference>
<gene>
    <name evidence="2" type="ORF">UFOPK2282_00815</name>
</gene>
<accession>A0A6J6LZJ6</accession>